<name>A0AAV4PAQ7_CAEEX</name>
<protein>
    <submittedName>
        <fullName evidence="5">Glutamate receptor-interacting protein 2</fullName>
    </submittedName>
</protein>
<dbReference type="PANTHER" id="PTHR46227:SF2">
    <property type="entry name" value="FI03335P"/>
    <property type="match status" value="1"/>
</dbReference>
<comment type="subcellular location">
    <subcellularLocation>
        <location evidence="1">Cytoplasm</location>
    </subcellularLocation>
</comment>
<dbReference type="SUPFAM" id="SSF50156">
    <property type="entry name" value="PDZ domain-like"/>
    <property type="match status" value="3"/>
</dbReference>
<dbReference type="GO" id="GO:0005737">
    <property type="term" value="C:cytoplasm"/>
    <property type="evidence" value="ECO:0007669"/>
    <property type="project" value="UniProtKB-SubCell"/>
</dbReference>
<evidence type="ECO:0000256" key="3">
    <source>
        <dbReference type="ARBA" id="ARBA00022737"/>
    </source>
</evidence>
<feature type="domain" description="PDZ" evidence="4">
    <location>
        <begin position="18"/>
        <end position="74"/>
    </location>
</feature>
<organism evidence="5 6">
    <name type="scientific">Caerostris extrusa</name>
    <name type="common">Bark spider</name>
    <name type="synonym">Caerostris bankana</name>
    <dbReference type="NCBI Taxonomy" id="172846"/>
    <lineage>
        <taxon>Eukaryota</taxon>
        <taxon>Metazoa</taxon>
        <taxon>Ecdysozoa</taxon>
        <taxon>Arthropoda</taxon>
        <taxon>Chelicerata</taxon>
        <taxon>Arachnida</taxon>
        <taxon>Araneae</taxon>
        <taxon>Araneomorphae</taxon>
        <taxon>Entelegynae</taxon>
        <taxon>Araneoidea</taxon>
        <taxon>Araneidae</taxon>
        <taxon>Caerostris</taxon>
    </lineage>
</organism>
<proteinExistence type="predicted"/>
<dbReference type="InterPro" id="IPR036034">
    <property type="entry name" value="PDZ_sf"/>
</dbReference>
<evidence type="ECO:0000256" key="2">
    <source>
        <dbReference type="ARBA" id="ARBA00022490"/>
    </source>
</evidence>
<accession>A0AAV4PAQ7</accession>
<dbReference type="GO" id="GO:0098887">
    <property type="term" value="P:neurotransmitter receptor transport, endosome to postsynaptic membrane"/>
    <property type="evidence" value="ECO:0007669"/>
    <property type="project" value="TreeGrafter"/>
</dbReference>
<reference evidence="5 6" key="1">
    <citation type="submission" date="2021-06" db="EMBL/GenBank/DDBJ databases">
        <title>Caerostris extrusa draft genome.</title>
        <authorList>
            <person name="Kono N."/>
            <person name="Arakawa K."/>
        </authorList>
    </citation>
    <scope>NUCLEOTIDE SEQUENCE [LARGE SCALE GENOMIC DNA]</scope>
</reference>
<evidence type="ECO:0000313" key="6">
    <source>
        <dbReference type="Proteomes" id="UP001054945"/>
    </source>
</evidence>
<evidence type="ECO:0000259" key="4">
    <source>
        <dbReference type="PROSITE" id="PS50106"/>
    </source>
</evidence>
<sequence>MLKIISFSGIDKNSRPRISNLRPGSIAHRCDALVIGDYIISVNGIRTCKLRHEEIVNLLKNAGSKVTLEIEYEIPVCIKNLGLLIITHIRFGGPADRTGILKTGDRLLGIDGINLSSASVKEALQYLKQMQSKNATGPLLVEIDRTPGCLLGINLSCLSVPEHAIVIESIRQASIAERCGALHVGDHVLAIDGIKVDLMTSAEAMQLLRSTGETIKLEILPVSQIALKPSI</sequence>
<keyword evidence="2" id="KW-0963">Cytoplasm</keyword>
<evidence type="ECO:0000256" key="1">
    <source>
        <dbReference type="ARBA" id="ARBA00004496"/>
    </source>
</evidence>
<dbReference type="AlphaFoldDB" id="A0AAV4PAQ7"/>
<dbReference type="PANTHER" id="PTHR46227">
    <property type="entry name" value="GLUTAMATE RECEPTOR-INTERACTING PROTEIN GRIP"/>
    <property type="match status" value="1"/>
</dbReference>
<dbReference type="Pfam" id="PF00595">
    <property type="entry name" value="PDZ"/>
    <property type="match status" value="3"/>
</dbReference>
<dbReference type="InterPro" id="IPR001478">
    <property type="entry name" value="PDZ"/>
</dbReference>
<feature type="domain" description="PDZ" evidence="4">
    <location>
        <begin position="140"/>
        <end position="223"/>
    </location>
</feature>
<dbReference type="InterPro" id="IPR043545">
    <property type="entry name" value="GRIP1/2"/>
</dbReference>
<evidence type="ECO:0000313" key="5">
    <source>
        <dbReference type="EMBL" id="GIX94171.1"/>
    </source>
</evidence>
<feature type="domain" description="PDZ" evidence="4">
    <location>
        <begin position="84"/>
        <end position="129"/>
    </location>
</feature>
<dbReference type="CDD" id="cd06684">
    <property type="entry name" value="PDZ3_GRIP1-2-like"/>
    <property type="match status" value="1"/>
</dbReference>
<dbReference type="SMART" id="SM00228">
    <property type="entry name" value="PDZ"/>
    <property type="match status" value="3"/>
</dbReference>
<gene>
    <name evidence="5" type="primary">grip2</name>
    <name evidence="5" type="ORF">CEXT_12461</name>
</gene>
<keyword evidence="3" id="KW-0677">Repeat</keyword>
<keyword evidence="5" id="KW-0675">Receptor</keyword>
<keyword evidence="6" id="KW-1185">Reference proteome</keyword>
<dbReference type="Proteomes" id="UP001054945">
    <property type="component" value="Unassembled WGS sequence"/>
</dbReference>
<dbReference type="PROSITE" id="PS50106">
    <property type="entry name" value="PDZ"/>
    <property type="match status" value="3"/>
</dbReference>
<dbReference type="Gene3D" id="2.30.42.10">
    <property type="match status" value="3"/>
</dbReference>
<dbReference type="EMBL" id="BPLR01004343">
    <property type="protein sequence ID" value="GIX94171.1"/>
    <property type="molecule type" value="Genomic_DNA"/>
</dbReference>
<comment type="caution">
    <text evidence="5">The sequence shown here is derived from an EMBL/GenBank/DDBJ whole genome shotgun (WGS) entry which is preliminary data.</text>
</comment>